<name>A0A6G4A9I7_9ACTN</name>
<evidence type="ECO:0000313" key="2">
    <source>
        <dbReference type="Proteomes" id="UP000476310"/>
    </source>
</evidence>
<dbReference type="RefSeq" id="WP_164423365.1">
    <property type="nucleotide sequence ID" value="NZ_JAAIKT010000002.1"/>
</dbReference>
<dbReference type="EMBL" id="JAAIKT010000002">
    <property type="protein sequence ID" value="NEW69361.1"/>
    <property type="molecule type" value="Genomic_DNA"/>
</dbReference>
<evidence type="ECO:0008006" key="3">
    <source>
        <dbReference type="Google" id="ProtNLM"/>
    </source>
</evidence>
<reference evidence="1" key="1">
    <citation type="submission" date="2020-02" db="EMBL/GenBank/DDBJ databases">
        <title>A new Streptomyces sp. for controlling soil-borne diseases.</title>
        <authorList>
            <person name="Li X."/>
            <person name="Tian Y."/>
            <person name="Gao K."/>
        </authorList>
    </citation>
    <scope>NUCLEOTIDE SEQUENCE [LARGE SCALE GENOMIC DNA]</scope>
    <source>
        <strain evidence="1">0250</strain>
    </source>
</reference>
<comment type="caution">
    <text evidence="1">The sequence shown here is derived from an EMBL/GenBank/DDBJ whole genome shotgun (WGS) entry which is preliminary data.</text>
</comment>
<dbReference type="AlphaFoldDB" id="A0A6G4A9I7"/>
<sequence length="137" mass="14663">MSHSITIRCDICGATHSSSAADSVGALREVIVQMSWSRARWDGRVIDICGGCGAREMTPSAPGRRCGSCEGGELFDVLGHDRIGHRLANALLRAGIDNLELLSGFSARQLRDLDGIGAVSARHALNRLHSAPNERRS</sequence>
<proteinExistence type="predicted"/>
<dbReference type="Proteomes" id="UP000476310">
    <property type="component" value="Unassembled WGS sequence"/>
</dbReference>
<organism evidence="1 2">
    <name type="scientific">Streptomyces rhizosphaericus</name>
    <dbReference type="NCBI Taxonomy" id="114699"/>
    <lineage>
        <taxon>Bacteria</taxon>
        <taxon>Bacillati</taxon>
        <taxon>Actinomycetota</taxon>
        <taxon>Actinomycetes</taxon>
        <taxon>Kitasatosporales</taxon>
        <taxon>Streptomycetaceae</taxon>
        <taxon>Streptomyces</taxon>
        <taxon>Streptomyces violaceusniger group</taxon>
    </lineage>
</organism>
<keyword evidence="2" id="KW-1185">Reference proteome</keyword>
<protein>
    <recommendedName>
        <fullName evidence="3">Helix-hairpin-helix domain-containing protein</fullName>
    </recommendedName>
</protein>
<gene>
    <name evidence="1" type="ORF">G4H13_02810</name>
</gene>
<accession>A0A6G4A9I7</accession>
<evidence type="ECO:0000313" key="1">
    <source>
        <dbReference type="EMBL" id="NEW69361.1"/>
    </source>
</evidence>